<protein>
    <recommendedName>
        <fullName evidence="3">Cas12f1-like TNB domain-containing protein</fullName>
    </recommendedName>
</protein>
<name>A0A2N0DBK5_RHISU</name>
<reference evidence="4 5" key="1">
    <citation type="submission" date="2017-11" db="EMBL/GenBank/DDBJ databases">
        <authorList>
            <person name="Han C.G."/>
        </authorList>
    </citation>
    <scope>NUCLEOTIDE SEQUENCE [LARGE SCALE GENOMIC DNA]</scope>
    <source>
        <strain evidence="4 5">HCNT1</strain>
    </source>
</reference>
<dbReference type="GO" id="GO:0003677">
    <property type="term" value="F:DNA binding"/>
    <property type="evidence" value="ECO:0007669"/>
    <property type="project" value="UniProtKB-KW"/>
</dbReference>
<evidence type="ECO:0000313" key="5">
    <source>
        <dbReference type="Proteomes" id="UP000232164"/>
    </source>
</evidence>
<dbReference type="EMBL" id="PIQN01000007">
    <property type="protein sequence ID" value="PKA43495.1"/>
    <property type="molecule type" value="Genomic_DNA"/>
</dbReference>
<proteinExistence type="predicted"/>
<evidence type="ECO:0000256" key="2">
    <source>
        <dbReference type="SAM" id="MobiDB-lite"/>
    </source>
</evidence>
<dbReference type="InterPro" id="IPR010095">
    <property type="entry name" value="Cas12f1-like_TNB"/>
</dbReference>
<evidence type="ECO:0000313" key="4">
    <source>
        <dbReference type="EMBL" id="PKA43495.1"/>
    </source>
</evidence>
<dbReference type="AlphaFoldDB" id="A0A2N0DBK5"/>
<evidence type="ECO:0000259" key="3">
    <source>
        <dbReference type="Pfam" id="PF07282"/>
    </source>
</evidence>
<comment type="caution">
    <text evidence="4">The sequence shown here is derived from an EMBL/GenBank/DDBJ whole genome shotgun (WGS) entry which is preliminary data.</text>
</comment>
<accession>A0A2N0DBK5</accession>
<feature type="region of interest" description="Disordered" evidence="2">
    <location>
        <begin position="253"/>
        <end position="285"/>
    </location>
</feature>
<organism evidence="4 5">
    <name type="scientific">Rhizobium sullae</name>
    <name type="common">Rhizobium hedysari</name>
    <dbReference type="NCBI Taxonomy" id="50338"/>
    <lineage>
        <taxon>Bacteria</taxon>
        <taxon>Pseudomonadati</taxon>
        <taxon>Pseudomonadota</taxon>
        <taxon>Alphaproteobacteria</taxon>
        <taxon>Hyphomicrobiales</taxon>
        <taxon>Rhizobiaceae</taxon>
        <taxon>Rhizobium/Agrobacterium group</taxon>
        <taxon>Rhizobium</taxon>
    </lineage>
</organism>
<gene>
    <name evidence="4" type="ORF">CWR43_11095</name>
</gene>
<dbReference type="Proteomes" id="UP000232164">
    <property type="component" value="Unassembled WGS sequence"/>
</dbReference>
<keyword evidence="1" id="KW-0238">DNA-binding</keyword>
<feature type="domain" description="Cas12f1-like TNB" evidence="3">
    <location>
        <begin position="186"/>
        <end position="246"/>
    </location>
</feature>
<sequence>MAYAMPSRHRLSSFDQIKELPGLKAHLPFLKDVPNHCLQQAAVDLDKAFKNFFKGHAAYPKARRKFQNESFRFPDPKQISFGEKGILLPKAGWVKLVLHRPFLGVVNALALSDGTVYDLPRMTEKEKRRKANLARRCDVLYLEDLKLKNMTASAKGTVEEPGTNVAQKSGLNRAILDVSPGATRLQFEYKMRRRGGAVFYVNPARTSQRFAECGHADPKNRIDRDRFECVRCGHAACADHNAGRNILHLGRKARTGGRPGMACGSNLAGGRKQEEDGSSQVAQAA</sequence>
<dbReference type="Pfam" id="PF07282">
    <property type="entry name" value="Cas12f1-like_TNB"/>
    <property type="match status" value="1"/>
</dbReference>
<reference evidence="4 5" key="2">
    <citation type="submission" date="2017-12" db="EMBL/GenBank/DDBJ databases">
        <title>Genome sequence of Rhizobium sullae HCNT1 isolated from Sulla coronaria nodules and featuring peculiar denitrification phenotypes.</title>
        <authorList>
            <person name="De Diego-Diaz B."/>
            <person name="Treu L."/>
            <person name="Campanaro S."/>
            <person name="Da Silva Duarte V."/>
            <person name="Basaglia M."/>
            <person name="Favaro L."/>
            <person name="Casella S."/>
            <person name="Squartini A."/>
        </authorList>
    </citation>
    <scope>NUCLEOTIDE SEQUENCE [LARGE SCALE GENOMIC DNA]</scope>
    <source>
        <strain evidence="4 5">HCNT1</strain>
    </source>
</reference>
<evidence type="ECO:0000256" key="1">
    <source>
        <dbReference type="ARBA" id="ARBA00023125"/>
    </source>
</evidence>